<proteinExistence type="predicted"/>
<organism evidence="2 3">
    <name type="scientific">Mycolicibacterium phlei DSM 43239 = CCUG 21000</name>
    <dbReference type="NCBI Taxonomy" id="1226750"/>
    <lineage>
        <taxon>Bacteria</taxon>
        <taxon>Bacillati</taxon>
        <taxon>Actinomycetota</taxon>
        <taxon>Actinomycetes</taxon>
        <taxon>Mycobacteriales</taxon>
        <taxon>Mycobacteriaceae</taxon>
        <taxon>Mycolicibacterium</taxon>
    </lineage>
</organism>
<evidence type="ECO:0000313" key="2">
    <source>
        <dbReference type="EMBL" id="KAB7759349.1"/>
    </source>
</evidence>
<name>A0A5N5VFU4_MYCPH</name>
<dbReference type="EMBL" id="ANBP01000002">
    <property type="protein sequence ID" value="KAB7759349.1"/>
    <property type="molecule type" value="Genomic_DNA"/>
</dbReference>
<dbReference type="AlphaFoldDB" id="A0A5N5VFU4"/>
<accession>A0A5N5VFU4</accession>
<gene>
    <name evidence="2" type="ORF">MPHL21000_03365</name>
</gene>
<evidence type="ECO:0000313" key="3">
    <source>
        <dbReference type="Proteomes" id="UP000325690"/>
    </source>
</evidence>
<reference evidence="2 3" key="1">
    <citation type="submission" date="2012-10" db="EMBL/GenBank/DDBJ databases">
        <title>The draft sequence of the Mycobacterium pheli genome.</title>
        <authorList>
            <person name="Pettersson B.M.F."/>
            <person name="Das S."/>
            <person name="Dasgupta S."/>
            <person name="Bhattacharya A."/>
            <person name="Kirsebom L.A."/>
        </authorList>
    </citation>
    <scope>NUCLEOTIDE SEQUENCE [LARGE SCALE GENOMIC DNA]</scope>
    <source>
        <strain evidence="2 3">CCUG 21000</strain>
    </source>
</reference>
<comment type="caution">
    <text evidence="2">The sequence shown here is derived from an EMBL/GenBank/DDBJ whole genome shotgun (WGS) entry which is preliminary data.</text>
</comment>
<feature type="compositionally biased region" description="Basic and acidic residues" evidence="1">
    <location>
        <begin position="25"/>
        <end position="36"/>
    </location>
</feature>
<dbReference type="Proteomes" id="UP000325690">
    <property type="component" value="Unassembled WGS sequence"/>
</dbReference>
<protein>
    <submittedName>
        <fullName evidence="2">Uncharacterized protein</fullName>
    </submittedName>
</protein>
<keyword evidence="3" id="KW-1185">Reference proteome</keyword>
<feature type="region of interest" description="Disordered" evidence="1">
    <location>
        <begin position="1"/>
        <end position="36"/>
    </location>
</feature>
<sequence>MSSAVAAAEPPPPAPGVENQAAPEEQPREEQQAEPCKGDWCEILNAAKQFSAPSWDQIDYPKLAEVSVPVQFSVPMPDVVPDLPDLMIVPPALPDINLGLGSAATAAGAASAITAAAGAMPSLPAPKLQLPPAPKLQLPPAPKLQLPPLKIGAPKFPW</sequence>
<evidence type="ECO:0000256" key="1">
    <source>
        <dbReference type="SAM" id="MobiDB-lite"/>
    </source>
</evidence>